<evidence type="ECO:0000313" key="3">
    <source>
        <dbReference type="Proteomes" id="UP000053271"/>
    </source>
</evidence>
<evidence type="ECO:0000256" key="1">
    <source>
        <dbReference type="SAM" id="MobiDB-lite"/>
    </source>
</evidence>
<comment type="caution">
    <text evidence="2">The sequence shown here is derived from an EMBL/GenBank/DDBJ whole genome shotgun (WGS) entry which is preliminary data.</text>
</comment>
<protein>
    <recommendedName>
        <fullName evidence="4">HTH cro/C1-type domain-containing protein</fullName>
    </recommendedName>
</protein>
<dbReference type="GeneID" id="91428305"/>
<dbReference type="AlphaFoldDB" id="A0A101QRK5"/>
<dbReference type="GO" id="GO:0003677">
    <property type="term" value="F:DNA binding"/>
    <property type="evidence" value="ECO:0007669"/>
    <property type="project" value="InterPro"/>
</dbReference>
<evidence type="ECO:0008006" key="4">
    <source>
        <dbReference type="Google" id="ProtNLM"/>
    </source>
</evidence>
<keyword evidence="3" id="KW-1185">Reference proteome</keyword>
<dbReference type="STRING" id="68231.AQJ30_27410"/>
<dbReference type="RefSeq" id="WP_067239340.1">
    <property type="nucleotide sequence ID" value="NZ_KQ948560.1"/>
</dbReference>
<evidence type="ECO:0000313" key="2">
    <source>
        <dbReference type="EMBL" id="KUN34804.1"/>
    </source>
</evidence>
<sequence>MSSMAAMDRGSGEMVSGPEQRTQLADLIRTRRAELGESLDTFSARAVDPVSGVRVTRGWIYRLERGDKITPPVYEELAALQAATRLPIERIQDAAGAQFHGVDPLRSGTGESVAYVRKLDSLRPDQRDLLLSLIDSMTPPTHPGDQ</sequence>
<feature type="region of interest" description="Disordered" evidence="1">
    <location>
        <begin position="1"/>
        <end position="20"/>
    </location>
</feature>
<dbReference type="Gene3D" id="1.10.260.40">
    <property type="entry name" value="lambda repressor-like DNA-binding domains"/>
    <property type="match status" value="1"/>
</dbReference>
<dbReference type="EMBL" id="LMWS01000035">
    <property type="protein sequence ID" value="KUN34804.1"/>
    <property type="molecule type" value="Genomic_DNA"/>
</dbReference>
<reference evidence="2 3" key="1">
    <citation type="submission" date="2015-10" db="EMBL/GenBank/DDBJ databases">
        <title>Draft genome sequence of Streptomyces longwoodensis DSM 41677, type strain for the species Streptomyces longwoodensis.</title>
        <authorList>
            <person name="Ruckert C."/>
            <person name="Winkler A."/>
            <person name="Kalinowski J."/>
            <person name="Kampfer P."/>
            <person name="Glaeser S."/>
        </authorList>
    </citation>
    <scope>NUCLEOTIDE SEQUENCE [LARGE SCALE GENOMIC DNA]</scope>
    <source>
        <strain evidence="2 3">DSM 41677</strain>
    </source>
</reference>
<gene>
    <name evidence="2" type="ORF">AQJ30_27410</name>
</gene>
<accession>A0A101QRK5</accession>
<proteinExistence type="predicted"/>
<dbReference type="InterPro" id="IPR010982">
    <property type="entry name" value="Lambda_DNA-bd_dom_sf"/>
</dbReference>
<dbReference type="Proteomes" id="UP000053271">
    <property type="component" value="Unassembled WGS sequence"/>
</dbReference>
<name>A0A101QRK5_9ACTN</name>
<organism evidence="2 3">
    <name type="scientific">Streptomyces longwoodensis</name>
    <dbReference type="NCBI Taxonomy" id="68231"/>
    <lineage>
        <taxon>Bacteria</taxon>
        <taxon>Bacillati</taxon>
        <taxon>Actinomycetota</taxon>
        <taxon>Actinomycetes</taxon>
        <taxon>Kitasatosporales</taxon>
        <taxon>Streptomycetaceae</taxon>
        <taxon>Streptomyces</taxon>
    </lineage>
</organism>